<comment type="caution">
    <text evidence="1">The sequence shown here is derived from an EMBL/GenBank/DDBJ whole genome shotgun (WGS) entry which is preliminary data.</text>
</comment>
<proteinExistence type="predicted"/>
<evidence type="ECO:0000313" key="1">
    <source>
        <dbReference type="EMBL" id="ENZ78606.1"/>
    </source>
</evidence>
<reference evidence="1 2" key="1">
    <citation type="journal article" date="2013" name="Genome Announc.">
        <title>Draft Genome Sequence for Ralstonia sp. Strain OR214, a Bacterium with Potential for Bioremediation.</title>
        <authorList>
            <person name="Utturkar S.M."/>
            <person name="Bollmann A."/>
            <person name="Brzoska R.M."/>
            <person name="Klingeman D.M."/>
            <person name="Epstein S.E."/>
            <person name="Palumbo A.V."/>
            <person name="Brown S.D."/>
        </authorList>
    </citation>
    <scope>NUCLEOTIDE SEQUENCE [LARGE SCALE GENOMIC DNA]</scope>
    <source>
        <strain evidence="1 2">OR214</strain>
    </source>
</reference>
<gene>
    <name evidence="1" type="ORF">OR214_01119</name>
</gene>
<protein>
    <submittedName>
        <fullName evidence="1">Transcriptional regulator, AlpA family</fullName>
    </submittedName>
</protein>
<sequence length="88" mass="9671">MPTKVSSALIEAHQPAFPKDGVSRFGQFQQFVAVSREKWRQLVLAGKAPQPIRMGARCTVYKNADVHAWMADPVNYRAEQAGASLAEG</sequence>
<accession>R0CPQ3</accession>
<dbReference type="Proteomes" id="UP000013280">
    <property type="component" value="Unassembled WGS sequence"/>
</dbReference>
<organism evidence="1 2">
    <name type="scientific">Ralstonia pickettii OR214</name>
    <dbReference type="NCBI Taxonomy" id="1264675"/>
    <lineage>
        <taxon>Bacteria</taxon>
        <taxon>Pseudomonadati</taxon>
        <taxon>Pseudomonadota</taxon>
        <taxon>Betaproteobacteria</taxon>
        <taxon>Burkholderiales</taxon>
        <taxon>Burkholderiaceae</taxon>
        <taxon>Ralstonia</taxon>
    </lineage>
</organism>
<dbReference type="RefSeq" id="WP_004628174.1">
    <property type="nucleotide sequence ID" value="NZ_APMQ01000003.1"/>
</dbReference>
<dbReference type="AlphaFoldDB" id="R0CPQ3"/>
<dbReference type="EMBL" id="APMQ01000003">
    <property type="protein sequence ID" value="ENZ78606.1"/>
    <property type="molecule type" value="Genomic_DNA"/>
</dbReference>
<name>R0CPQ3_RALPI</name>
<evidence type="ECO:0000313" key="2">
    <source>
        <dbReference type="Proteomes" id="UP000013280"/>
    </source>
</evidence>